<accession>A0A8H4NG79</accession>
<dbReference type="Proteomes" id="UP000536711">
    <property type="component" value="Unassembled WGS sequence"/>
</dbReference>
<feature type="compositionally biased region" description="Polar residues" evidence="1">
    <location>
        <begin position="7"/>
        <end position="21"/>
    </location>
</feature>
<organism evidence="2 3">
    <name type="scientific">Fusarium acutatum</name>
    <dbReference type="NCBI Taxonomy" id="78861"/>
    <lineage>
        <taxon>Eukaryota</taxon>
        <taxon>Fungi</taxon>
        <taxon>Dikarya</taxon>
        <taxon>Ascomycota</taxon>
        <taxon>Pezizomycotina</taxon>
        <taxon>Sordariomycetes</taxon>
        <taxon>Hypocreomycetidae</taxon>
        <taxon>Hypocreales</taxon>
        <taxon>Nectriaceae</taxon>
        <taxon>Fusarium</taxon>
        <taxon>Fusarium fujikuroi species complex</taxon>
    </lineage>
</organism>
<protein>
    <submittedName>
        <fullName evidence="2">Uncharacterized protein</fullName>
    </submittedName>
</protein>
<proteinExistence type="predicted"/>
<name>A0A8H4NG79_9HYPO</name>
<dbReference type="OrthoDB" id="4992581at2759"/>
<evidence type="ECO:0000313" key="3">
    <source>
        <dbReference type="Proteomes" id="UP000536711"/>
    </source>
</evidence>
<dbReference type="AlphaFoldDB" id="A0A8H4NG79"/>
<evidence type="ECO:0000313" key="2">
    <source>
        <dbReference type="EMBL" id="KAF4432171.1"/>
    </source>
</evidence>
<comment type="caution">
    <text evidence="2">The sequence shown here is derived from an EMBL/GenBank/DDBJ whole genome shotgun (WGS) entry which is preliminary data.</text>
</comment>
<reference evidence="2 3" key="1">
    <citation type="submission" date="2020-01" db="EMBL/GenBank/DDBJ databases">
        <title>Identification and distribution of gene clusters putatively required for synthesis of sphingolipid metabolism inhibitors in phylogenetically diverse species of the filamentous fungus Fusarium.</title>
        <authorList>
            <person name="Kim H.-S."/>
            <person name="Busman M."/>
            <person name="Brown D.W."/>
            <person name="Divon H."/>
            <person name="Uhlig S."/>
            <person name="Proctor R.H."/>
        </authorList>
    </citation>
    <scope>NUCLEOTIDE SEQUENCE [LARGE SCALE GENOMIC DNA]</scope>
    <source>
        <strain evidence="2 3">NRRL 13308</strain>
    </source>
</reference>
<evidence type="ECO:0000256" key="1">
    <source>
        <dbReference type="SAM" id="MobiDB-lite"/>
    </source>
</evidence>
<keyword evidence="3" id="KW-1185">Reference proteome</keyword>
<sequence>MPRERTTTTTMSNEEIQSASGDDQEPTLYHMGLPGSFLVVGQSLRLVGAIDEQGNFRSLALQTCYGLPSHQQKVSLHDLADGTQQIVLIEGSDEALKMLLLAYEAAARFCRTERLRSLEYEVVVENGRIGGS</sequence>
<gene>
    <name evidence="2" type="ORF">FACUT_8437</name>
</gene>
<feature type="region of interest" description="Disordered" evidence="1">
    <location>
        <begin position="1"/>
        <end position="25"/>
    </location>
</feature>
<dbReference type="EMBL" id="JAADJF010000237">
    <property type="protein sequence ID" value="KAF4432171.1"/>
    <property type="molecule type" value="Genomic_DNA"/>
</dbReference>